<keyword evidence="7" id="KW-1185">Reference proteome</keyword>
<reference evidence="6 7" key="2">
    <citation type="journal article" date="2012" name="Stand. Genomic Sci.">
        <title>Complete genome sequence of the sulfate-reducing firmicute Desulfotomaculum ruminis type strain (DL(T)).</title>
        <authorList>
            <person name="Spring S."/>
            <person name="Visser M."/>
            <person name="Lu M."/>
            <person name="Copeland A."/>
            <person name="Lapidus A."/>
            <person name="Lucas S."/>
            <person name="Cheng J.F."/>
            <person name="Han C."/>
            <person name="Tapia R."/>
            <person name="Goodwin L.A."/>
            <person name="Pitluck S."/>
            <person name="Ivanova N."/>
            <person name="Land M."/>
            <person name="Hauser L."/>
            <person name="Larimer F."/>
            <person name="Rohde M."/>
            <person name="Goker M."/>
            <person name="Detter J.C."/>
            <person name="Kyrpides N.C."/>
            <person name="Woyke T."/>
            <person name="Schaap P.J."/>
            <person name="Plugge C.M."/>
            <person name="Muyzer G."/>
            <person name="Kuever J."/>
            <person name="Pereira I.A."/>
            <person name="Parshina S.N."/>
            <person name="Bernier-Latmani R."/>
            <person name="Stams A.J."/>
            <person name="Klenk H.P."/>
        </authorList>
    </citation>
    <scope>NUCLEOTIDE SEQUENCE [LARGE SCALE GENOMIC DNA]</scope>
    <source>
        <strain evidence="7">ATCC 23193 / DSM 2154 / NCIB 8452 / DL</strain>
    </source>
</reference>
<comment type="similarity">
    <text evidence="1">Belongs to the ABC transporter superfamily.</text>
</comment>
<accession>F6DNC2</accession>
<evidence type="ECO:0000313" key="6">
    <source>
        <dbReference type="EMBL" id="AEG61813.1"/>
    </source>
</evidence>
<name>F6DNC2_DESRL</name>
<protein>
    <submittedName>
        <fullName evidence="6">ABC transporter related protein</fullName>
    </submittedName>
</protein>
<evidence type="ECO:0000256" key="1">
    <source>
        <dbReference type="ARBA" id="ARBA00005417"/>
    </source>
</evidence>
<sequence length="235" mass="26325">MQPVIKAHDVVQVLNKKTVLKGINLEVPAGEALGIFGTRGTGKTTLLHLLAGIDQFHSGRVEILGMDIQKDNAYKKHLGLVTQERSLFRELKVAENLDFIATLRGGSRAVLGQLVKSLELNPLLKEPVSTLEDGAYQRVALACALLGDPKILLADELIRDIDFYSQRLLLKIVRQFLKEGGTFVCGFSQMDYAGQLNRIAWLTDGQLTFYRPEEAVKEWQRQFQEINRQSGEPHD</sequence>
<dbReference type="InterPro" id="IPR027417">
    <property type="entry name" value="P-loop_NTPase"/>
</dbReference>
<evidence type="ECO:0000256" key="2">
    <source>
        <dbReference type="ARBA" id="ARBA00022448"/>
    </source>
</evidence>
<feature type="domain" description="ABC transporter" evidence="5">
    <location>
        <begin position="5"/>
        <end position="229"/>
    </location>
</feature>
<dbReference type="PROSITE" id="PS50893">
    <property type="entry name" value="ABC_TRANSPORTER_2"/>
    <property type="match status" value="1"/>
</dbReference>
<dbReference type="InterPro" id="IPR050763">
    <property type="entry name" value="ABC_transporter_ATP-binding"/>
</dbReference>
<keyword evidence="3" id="KW-0547">Nucleotide-binding</keyword>
<keyword evidence="4" id="KW-0067">ATP-binding</keyword>
<dbReference type="RefSeq" id="WP_013843559.1">
    <property type="nucleotide sequence ID" value="NC_015589.1"/>
</dbReference>
<evidence type="ECO:0000313" key="7">
    <source>
        <dbReference type="Proteomes" id="UP000009234"/>
    </source>
</evidence>
<dbReference type="GO" id="GO:0005524">
    <property type="term" value="F:ATP binding"/>
    <property type="evidence" value="ECO:0007669"/>
    <property type="project" value="UniProtKB-KW"/>
</dbReference>
<dbReference type="Pfam" id="PF00005">
    <property type="entry name" value="ABC_tran"/>
    <property type="match status" value="1"/>
</dbReference>
<dbReference type="eggNOG" id="COG1131">
    <property type="taxonomic scope" value="Bacteria"/>
</dbReference>
<dbReference type="KEGG" id="dru:Desru_3611"/>
<dbReference type="Gene3D" id="3.40.50.300">
    <property type="entry name" value="P-loop containing nucleotide triphosphate hydrolases"/>
    <property type="match status" value="1"/>
</dbReference>
<dbReference type="InterPro" id="IPR003439">
    <property type="entry name" value="ABC_transporter-like_ATP-bd"/>
</dbReference>
<organism evidence="6 7">
    <name type="scientific">Desulforamulus ruminis (strain ATCC 23193 / DSM 2154 / NCIMB 8452 / DL)</name>
    <name type="common">Desulfotomaculum ruminis</name>
    <dbReference type="NCBI Taxonomy" id="696281"/>
    <lineage>
        <taxon>Bacteria</taxon>
        <taxon>Bacillati</taxon>
        <taxon>Bacillota</taxon>
        <taxon>Clostridia</taxon>
        <taxon>Eubacteriales</taxon>
        <taxon>Peptococcaceae</taxon>
        <taxon>Desulforamulus</taxon>
    </lineage>
</organism>
<dbReference type="OrthoDB" id="1786288at2"/>
<reference evidence="7" key="1">
    <citation type="submission" date="2011-05" db="EMBL/GenBank/DDBJ databases">
        <title>Complete sequence of Desulfotomaculum ruminis DSM 2154.</title>
        <authorList>
            <person name="Lucas S."/>
            <person name="Copeland A."/>
            <person name="Lapidus A."/>
            <person name="Cheng J.-F."/>
            <person name="Goodwin L."/>
            <person name="Pitluck S."/>
            <person name="Lu M."/>
            <person name="Detter J.C."/>
            <person name="Han C."/>
            <person name="Tapia R."/>
            <person name="Land M."/>
            <person name="Hauser L."/>
            <person name="Kyrpides N."/>
            <person name="Ivanova N."/>
            <person name="Mikhailova N."/>
            <person name="Pagani I."/>
            <person name="Stams A.J.M."/>
            <person name="Plugge C.M."/>
            <person name="Muyzer G."/>
            <person name="Kuever J."/>
            <person name="Parshina S.N."/>
            <person name="Ivanova A.E."/>
            <person name="Nazina T.N."/>
            <person name="Brambilla E."/>
            <person name="Spring S."/>
            <person name="Klenk H.-P."/>
            <person name="Woyke T."/>
        </authorList>
    </citation>
    <scope>NUCLEOTIDE SEQUENCE [LARGE SCALE GENOMIC DNA]</scope>
    <source>
        <strain evidence="7">ATCC 23193 / DSM 2154 / NCIB 8452 / DL</strain>
    </source>
</reference>
<dbReference type="SUPFAM" id="SSF52540">
    <property type="entry name" value="P-loop containing nucleoside triphosphate hydrolases"/>
    <property type="match status" value="1"/>
</dbReference>
<dbReference type="HOGENOM" id="CLU_000604_1_2_9"/>
<gene>
    <name evidence="6" type="ordered locus">Desru_3611</name>
</gene>
<evidence type="ECO:0000259" key="5">
    <source>
        <dbReference type="PROSITE" id="PS50893"/>
    </source>
</evidence>
<dbReference type="STRING" id="696281.Desru_3611"/>
<dbReference type="EMBL" id="CP002780">
    <property type="protein sequence ID" value="AEG61813.1"/>
    <property type="molecule type" value="Genomic_DNA"/>
</dbReference>
<dbReference type="InterPro" id="IPR003593">
    <property type="entry name" value="AAA+_ATPase"/>
</dbReference>
<dbReference type="SMART" id="SM00382">
    <property type="entry name" value="AAA"/>
    <property type="match status" value="1"/>
</dbReference>
<evidence type="ECO:0000256" key="4">
    <source>
        <dbReference type="ARBA" id="ARBA00022840"/>
    </source>
</evidence>
<keyword evidence="2" id="KW-0813">Transport</keyword>
<dbReference type="GO" id="GO:0016887">
    <property type="term" value="F:ATP hydrolysis activity"/>
    <property type="evidence" value="ECO:0007669"/>
    <property type="project" value="InterPro"/>
</dbReference>
<dbReference type="Proteomes" id="UP000009234">
    <property type="component" value="Chromosome"/>
</dbReference>
<dbReference type="PANTHER" id="PTHR42711:SF5">
    <property type="entry name" value="ABC TRANSPORTER ATP-BINDING PROTEIN NATA"/>
    <property type="match status" value="1"/>
</dbReference>
<dbReference type="AlphaFoldDB" id="F6DNC2"/>
<evidence type="ECO:0000256" key="3">
    <source>
        <dbReference type="ARBA" id="ARBA00022741"/>
    </source>
</evidence>
<dbReference type="PANTHER" id="PTHR42711">
    <property type="entry name" value="ABC TRANSPORTER ATP-BINDING PROTEIN"/>
    <property type="match status" value="1"/>
</dbReference>
<proteinExistence type="inferred from homology"/>